<dbReference type="InterPro" id="IPR016047">
    <property type="entry name" value="M23ase_b-sheet_dom"/>
</dbReference>
<evidence type="ECO:0000259" key="2">
    <source>
        <dbReference type="Pfam" id="PF01551"/>
    </source>
</evidence>
<evidence type="ECO:0000313" key="4">
    <source>
        <dbReference type="Proteomes" id="UP000677082"/>
    </source>
</evidence>
<proteinExistence type="predicted"/>
<comment type="caution">
    <text evidence="3">The sequence shown here is derived from an EMBL/GenBank/DDBJ whole genome shotgun (WGS) entry which is preliminary data.</text>
</comment>
<dbReference type="SUPFAM" id="SSF51261">
    <property type="entry name" value="Duplicated hybrid motif"/>
    <property type="match status" value="1"/>
</dbReference>
<gene>
    <name evidence="3" type="ORF">Ato02nite_019160</name>
</gene>
<name>A0A919W4H9_9ACTN</name>
<feature type="region of interest" description="Disordered" evidence="1">
    <location>
        <begin position="48"/>
        <end position="72"/>
    </location>
</feature>
<keyword evidence="4" id="KW-1185">Reference proteome</keyword>
<dbReference type="Gene3D" id="2.70.70.10">
    <property type="entry name" value="Glucose Permease (Domain IIA)"/>
    <property type="match status" value="1"/>
</dbReference>
<dbReference type="CDD" id="cd12797">
    <property type="entry name" value="M23_peptidase"/>
    <property type="match status" value="1"/>
</dbReference>
<accession>A0A919W4H9</accession>
<dbReference type="PANTHER" id="PTHR21666">
    <property type="entry name" value="PEPTIDASE-RELATED"/>
    <property type="match status" value="1"/>
</dbReference>
<sequence>MSTRVLAWIAITACTVILLCTGSVTALFGGGSGDGITAVSCYLPTASGSPAGSTSGTPPSNTSSPSAAPAGSLPRVAGWSAEQVANAAAIVTAGRYRPIPRRGWVIAVATAIQESSLHNSEGGDRDSVGLFQQRPSQGWGSPAKLQDPAYAADTFYAALDQVPGWQQLALTEAAQAVQHSAYPDAYAKHEAAATALVNALAGADPDGCFATGAWTQPVNAPVGSGFRTSGRPGHDGVDLIAPRGFTIRAASAGKVIRVRCNAIDARDGSEWGCDRDGSPELTRGCGWYVDIAHAAGIITRYCHMGRPPAVVVGAAVVAGQPIGVVGSTGHSSGPHLHFEVHTNADESTAGAINPIPFMIRNGAPLGEMN</sequence>
<organism evidence="3 4">
    <name type="scientific">Paractinoplanes toevensis</name>
    <dbReference type="NCBI Taxonomy" id="571911"/>
    <lineage>
        <taxon>Bacteria</taxon>
        <taxon>Bacillati</taxon>
        <taxon>Actinomycetota</taxon>
        <taxon>Actinomycetes</taxon>
        <taxon>Micromonosporales</taxon>
        <taxon>Micromonosporaceae</taxon>
        <taxon>Paractinoplanes</taxon>
    </lineage>
</organism>
<dbReference type="InterPro" id="IPR050570">
    <property type="entry name" value="Cell_wall_metabolism_enzyme"/>
</dbReference>
<dbReference type="EMBL" id="BOQN01000023">
    <property type="protein sequence ID" value="GIM90123.1"/>
    <property type="molecule type" value="Genomic_DNA"/>
</dbReference>
<reference evidence="3 4" key="1">
    <citation type="submission" date="2021-03" db="EMBL/GenBank/DDBJ databases">
        <title>Whole genome shotgun sequence of Actinoplanes toevensis NBRC 105298.</title>
        <authorList>
            <person name="Komaki H."/>
            <person name="Tamura T."/>
        </authorList>
    </citation>
    <scope>NUCLEOTIDE SEQUENCE [LARGE SCALE GENOMIC DNA]</scope>
    <source>
        <strain evidence="3 4">NBRC 105298</strain>
    </source>
</reference>
<evidence type="ECO:0000313" key="3">
    <source>
        <dbReference type="EMBL" id="GIM90123.1"/>
    </source>
</evidence>
<dbReference type="AlphaFoldDB" id="A0A919W4H9"/>
<evidence type="ECO:0000256" key="1">
    <source>
        <dbReference type="SAM" id="MobiDB-lite"/>
    </source>
</evidence>
<dbReference type="GO" id="GO:0004222">
    <property type="term" value="F:metalloendopeptidase activity"/>
    <property type="evidence" value="ECO:0007669"/>
    <property type="project" value="TreeGrafter"/>
</dbReference>
<dbReference type="InterPro" id="IPR011055">
    <property type="entry name" value="Dup_hybrid_motif"/>
</dbReference>
<dbReference type="RefSeq" id="WP_213006071.1">
    <property type="nucleotide sequence ID" value="NZ_BOQN01000023.1"/>
</dbReference>
<dbReference type="PANTHER" id="PTHR21666:SF270">
    <property type="entry name" value="MUREIN HYDROLASE ACTIVATOR ENVC"/>
    <property type="match status" value="1"/>
</dbReference>
<feature type="domain" description="M23ase beta-sheet core" evidence="2">
    <location>
        <begin position="233"/>
        <end position="345"/>
    </location>
</feature>
<dbReference type="Proteomes" id="UP000677082">
    <property type="component" value="Unassembled WGS sequence"/>
</dbReference>
<dbReference type="Pfam" id="PF01551">
    <property type="entry name" value="Peptidase_M23"/>
    <property type="match status" value="1"/>
</dbReference>
<protein>
    <recommendedName>
        <fullName evidence="2">M23ase beta-sheet core domain-containing protein</fullName>
    </recommendedName>
</protein>